<evidence type="ECO:0000313" key="2">
    <source>
        <dbReference type="Proteomes" id="UP000789375"/>
    </source>
</evidence>
<comment type="caution">
    <text evidence="1">The sequence shown here is derived from an EMBL/GenBank/DDBJ whole genome shotgun (WGS) entry which is preliminary data.</text>
</comment>
<proteinExistence type="predicted"/>
<dbReference type="AlphaFoldDB" id="A0A9N9IMM7"/>
<dbReference type="Proteomes" id="UP000789375">
    <property type="component" value="Unassembled WGS sequence"/>
</dbReference>
<sequence length="49" mass="5693">LESKLCQNWMLKKNNDFYLHNVSLGIKHCIAINLDNHNHGRAIHVPTIK</sequence>
<feature type="non-terminal residue" evidence="1">
    <location>
        <position position="1"/>
    </location>
</feature>
<name>A0A9N9IMM7_FUNMO</name>
<gene>
    <name evidence="1" type="ORF">FMOSSE_LOCUS16159</name>
</gene>
<organism evidence="1 2">
    <name type="scientific">Funneliformis mosseae</name>
    <name type="common">Endomycorrhizal fungus</name>
    <name type="synonym">Glomus mosseae</name>
    <dbReference type="NCBI Taxonomy" id="27381"/>
    <lineage>
        <taxon>Eukaryota</taxon>
        <taxon>Fungi</taxon>
        <taxon>Fungi incertae sedis</taxon>
        <taxon>Mucoromycota</taxon>
        <taxon>Glomeromycotina</taxon>
        <taxon>Glomeromycetes</taxon>
        <taxon>Glomerales</taxon>
        <taxon>Glomeraceae</taxon>
        <taxon>Funneliformis</taxon>
    </lineage>
</organism>
<protein>
    <submittedName>
        <fullName evidence="1">13686_t:CDS:1</fullName>
    </submittedName>
</protein>
<dbReference type="EMBL" id="CAJVPP010020699">
    <property type="protein sequence ID" value="CAG8741094.1"/>
    <property type="molecule type" value="Genomic_DNA"/>
</dbReference>
<evidence type="ECO:0000313" key="1">
    <source>
        <dbReference type="EMBL" id="CAG8741094.1"/>
    </source>
</evidence>
<reference evidence="1" key="1">
    <citation type="submission" date="2021-06" db="EMBL/GenBank/DDBJ databases">
        <authorList>
            <person name="Kallberg Y."/>
            <person name="Tangrot J."/>
            <person name="Rosling A."/>
        </authorList>
    </citation>
    <scope>NUCLEOTIDE SEQUENCE</scope>
    <source>
        <strain evidence="1">87-6 pot B 2015</strain>
    </source>
</reference>
<keyword evidence="2" id="KW-1185">Reference proteome</keyword>
<accession>A0A9N9IMM7</accession>